<sequence length="281" mass="32707">MPPLDYLLARFIRRRLPSGITSLLLRRGWIIKPGLETSDPRSAVERYARVLAQYGLSLEGKRVLDFGYGGYFGVGVELLRHGACHVVLCDPFARPDPLRNRLLLKEYGEFLKLDRGQVWPEPAHFTLLEKDVRQVQPGELPPFDLVLSTSVYEHLDDPLGVTQALARLTHPQGAHLHFVDLRDHFFKYPFEMLCYAESTWRRWLNPTSNLNRYRLWDYRRAFESFFQQVTIEVLGRDEDAFRRVQHRVLPRFQSGDLAQDSVTLIQVFARFPLGEVSIRDL</sequence>
<reference evidence="1" key="2">
    <citation type="journal article" date="2012" name="PLoS ONE">
        <title>A Deeply Branching Thermophilic Bacterium with an Ancient Acetyl-CoA Pathway Dominates a Subsurface Ecosystem.</title>
        <authorList>
            <person name="Takami H."/>
            <person name="Noguchi H."/>
            <person name="Takaki Y."/>
            <person name="Uchiyama I."/>
            <person name="Toyoda A."/>
            <person name="Nishi S."/>
            <person name="Chee G.-J."/>
            <person name="Arai W."/>
            <person name="Nunoura T."/>
            <person name="Itoh T."/>
            <person name="Hattori M."/>
            <person name="Takai K."/>
        </authorList>
    </citation>
    <scope>NUCLEOTIDE SEQUENCE</scope>
</reference>
<protein>
    <submittedName>
        <fullName evidence="1">Hypothetical conserved protein</fullName>
    </submittedName>
</protein>
<gene>
    <name evidence="1" type="ORF">HGMM_F55G01C25</name>
</gene>
<dbReference type="SUPFAM" id="SSF53335">
    <property type="entry name" value="S-adenosyl-L-methionine-dependent methyltransferases"/>
    <property type="match status" value="1"/>
</dbReference>
<dbReference type="Pfam" id="PF13489">
    <property type="entry name" value="Methyltransf_23"/>
    <property type="match status" value="1"/>
</dbReference>
<dbReference type="EMBL" id="AP011799">
    <property type="protein sequence ID" value="BAL58297.1"/>
    <property type="molecule type" value="Genomic_DNA"/>
</dbReference>
<dbReference type="InterPro" id="IPR029063">
    <property type="entry name" value="SAM-dependent_MTases_sf"/>
</dbReference>
<evidence type="ECO:0000313" key="1">
    <source>
        <dbReference type="EMBL" id="BAL58297.1"/>
    </source>
</evidence>
<proteinExistence type="predicted"/>
<reference evidence="1" key="1">
    <citation type="journal article" date="2005" name="Environ. Microbiol.">
        <title>Genetic and functional properties of uncultivated thermophilic crenarchaeotes from a subsurface gold mine as revealed by analysis of genome fragments.</title>
        <authorList>
            <person name="Nunoura T."/>
            <person name="Hirayama H."/>
            <person name="Takami H."/>
            <person name="Oida H."/>
            <person name="Nishi S."/>
            <person name="Shimamura S."/>
            <person name="Suzuki Y."/>
            <person name="Inagaki F."/>
            <person name="Takai K."/>
            <person name="Nealson K.H."/>
            <person name="Horikoshi K."/>
        </authorList>
    </citation>
    <scope>NUCLEOTIDE SEQUENCE</scope>
</reference>
<accession>H5SQ61</accession>
<dbReference type="AlphaFoldDB" id="H5SQ61"/>
<organism evidence="1">
    <name type="scientific">uncultured Chloroflexota bacterium</name>
    <dbReference type="NCBI Taxonomy" id="166587"/>
    <lineage>
        <taxon>Bacteria</taxon>
        <taxon>Bacillati</taxon>
        <taxon>Chloroflexota</taxon>
        <taxon>environmental samples</taxon>
    </lineage>
</organism>
<dbReference type="Gene3D" id="3.40.50.150">
    <property type="entry name" value="Vaccinia Virus protein VP39"/>
    <property type="match status" value="1"/>
</dbReference>
<name>H5SQ61_9CHLR</name>